<dbReference type="Proteomes" id="UP001365846">
    <property type="component" value="Unassembled WGS sequence"/>
</dbReference>
<protein>
    <submittedName>
        <fullName evidence="2">SagB/ThcOx family dehydrogenase</fullName>
    </submittedName>
</protein>
<dbReference type="NCBIfam" id="TIGR03605">
    <property type="entry name" value="antibiot_sagB"/>
    <property type="match status" value="1"/>
</dbReference>
<organism evidence="2 3">
    <name type="scientific">Variovorax ureilyticus</name>
    <dbReference type="NCBI Taxonomy" id="1836198"/>
    <lineage>
        <taxon>Bacteria</taxon>
        <taxon>Pseudomonadati</taxon>
        <taxon>Pseudomonadota</taxon>
        <taxon>Betaproteobacteria</taxon>
        <taxon>Burkholderiales</taxon>
        <taxon>Comamonadaceae</taxon>
        <taxon>Variovorax</taxon>
    </lineage>
</organism>
<dbReference type="EMBL" id="JBBKZU010000029">
    <property type="protein sequence ID" value="MEJ8816055.1"/>
    <property type="molecule type" value="Genomic_DNA"/>
</dbReference>
<proteinExistence type="predicted"/>
<dbReference type="PANTHER" id="PTHR42741:SF3">
    <property type="entry name" value="NITROREDUCTASE FAMILY PROTEIN"/>
    <property type="match status" value="1"/>
</dbReference>
<dbReference type="PANTHER" id="PTHR42741">
    <property type="entry name" value="NITROREDUCTASE FAMILY PROTEIN"/>
    <property type="match status" value="1"/>
</dbReference>
<dbReference type="CDD" id="cd02142">
    <property type="entry name" value="McbC_SagB-like_oxidoreductase"/>
    <property type="match status" value="2"/>
</dbReference>
<feature type="domain" description="Nitroreductase" evidence="1">
    <location>
        <begin position="105"/>
        <end position="237"/>
    </location>
</feature>
<evidence type="ECO:0000313" key="3">
    <source>
        <dbReference type="Proteomes" id="UP001365846"/>
    </source>
</evidence>
<evidence type="ECO:0000313" key="2">
    <source>
        <dbReference type="EMBL" id="MEJ8816055.1"/>
    </source>
</evidence>
<accession>A0ABU8VR27</accession>
<gene>
    <name evidence="2" type="ORF">WKW77_33715</name>
</gene>
<dbReference type="SUPFAM" id="SSF55469">
    <property type="entry name" value="FMN-dependent nitroreductase-like"/>
    <property type="match status" value="2"/>
</dbReference>
<comment type="caution">
    <text evidence="2">The sequence shown here is derived from an EMBL/GenBank/DDBJ whole genome shotgun (WGS) entry which is preliminary data.</text>
</comment>
<reference evidence="2 3" key="1">
    <citation type="submission" date="2024-03" db="EMBL/GenBank/DDBJ databases">
        <title>Novel species of the genus Variovorax.</title>
        <authorList>
            <person name="Liu Q."/>
            <person name="Xin Y.-H."/>
        </authorList>
    </citation>
    <scope>NUCLEOTIDE SEQUENCE [LARGE SCALE GENOMIC DNA]</scope>
    <source>
        <strain evidence="2 3">KACC 18899</strain>
    </source>
</reference>
<dbReference type="Gene3D" id="3.40.109.10">
    <property type="entry name" value="NADH Oxidase"/>
    <property type="match status" value="2"/>
</dbReference>
<dbReference type="InterPro" id="IPR000415">
    <property type="entry name" value="Nitroreductase-like"/>
</dbReference>
<evidence type="ECO:0000259" key="1">
    <source>
        <dbReference type="Pfam" id="PF00881"/>
    </source>
</evidence>
<keyword evidence="3" id="KW-1185">Reference proteome</keyword>
<dbReference type="RefSeq" id="WP_340361250.1">
    <property type="nucleotide sequence ID" value="NZ_JBBKZU010000029.1"/>
</dbReference>
<dbReference type="InterPro" id="IPR020051">
    <property type="entry name" value="SagB-type_dehydrogenase"/>
</dbReference>
<sequence length="580" mass="65073">MDAADKLEAVLRYHERTKHQFHRYARSAGTLDWVNQPNPFRRYEGAPLTQLPILGADEEPLSPRYEDIFRRGAVQSAPLTVRSLSRLFEYSLALSAWKQAGGTRWALRSNPSSGNLHPTEGYLLIGALRGLALAPGLYHYAPREHGLERRANGSAEGFAQWMRKFPPQAFLVGLSSIHWREAWKYGERAFRYCQHDAGHAIGTLRIAAATLGWSAVVLHDLADETIEALLGLNRAEDFAVAEREQPELVMLVWPNDSAGPWCAGAQRAIPLGLDPLVVGRLTKQVWSGTANRLSRDDPVAWTVIDEVVLASRKPMGQRYALDLFDAPAPTHRTAVFQDGPSAGRIIRQRRSLLACDGRTSITAERFYGMLARVMPRVELEANRRPLPWDAIAWEPRIHLALFVHRVDGLDSGLYVLVRDEAKLDKLKRAMHQHFDWFKPADCPADLPLRRLESGDARQLATQVSCFQNIAGDGVFSLGMIAEYREALFTHGPWFYRQLFWETGVIGQVLYLEAEAAGIGATGIGCFFDDPVHRVFGFGDLEFQSLYHFTIGGPVEDSRLTSLAPYGVREEDELKRRADRG</sequence>
<dbReference type="Pfam" id="PF00881">
    <property type="entry name" value="Nitroreductase"/>
    <property type="match status" value="1"/>
</dbReference>
<name>A0ABU8VR27_9BURK</name>
<dbReference type="InterPro" id="IPR029479">
    <property type="entry name" value="Nitroreductase"/>
</dbReference>